<evidence type="ECO:0000259" key="2">
    <source>
        <dbReference type="PROSITE" id="PS50995"/>
    </source>
</evidence>
<keyword evidence="4" id="KW-1185">Reference proteome</keyword>
<evidence type="ECO:0000313" key="3">
    <source>
        <dbReference type="EMBL" id="GII77563.1"/>
    </source>
</evidence>
<dbReference type="Proteomes" id="UP000655287">
    <property type="component" value="Unassembled WGS sequence"/>
</dbReference>
<dbReference type="PROSITE" id="PS50995">
    <property type="entry name" value="HTH_MARR_2"/>
    <property type="match status" value="1"/>
</dbReference>
<keyword evidence="1" id="KW-1133">Transmembrane helix</keyword>
<dbReference type="Gene3D" id="1.10.10.10">
    <property type="entry name" value="Winged helix-like DNA-binding domain superfamily/Winged helix DNA-binding domain"/>
    <property type="match status" value="1"/>
</dbReference>
<proteinExistence type="predicted"/>
<name>A0A919V176_9ACTN</name>
<organism evidence="3 4">
    <name type="scientific">Sphaerisporangium rufum</name>
    <dbReference type="NCBI Taxonomy" id="1381558"/>
    <lineage>
        <taxon>Bacteria</taxon>
        <taxon>Bacillati</taxon>
        <taxon>Actinomycetota</taxon>
        <taxon>Actinomycetes</taxon>
        <taxon>Streptosporangiales</taxon>
        <taxon>Streptosporangiaceae</taxon>
        <taxon>Sphaerisporangium</taxon>
    </lineage>
</organism>
<dbReference type="SUPFAM" id="SSF46785">
    <property type="entry name" value="Winged helix' DNA-binding domain"/>
    <property type="match status" value="1"/>
</dbReference>
<dbReference type="InterPro" id="IPR036390">
    <property type="entry name" value="WH_DNA-bd_sf"/>
</dbReference>
<evidence type="ECO:0000256" key="1">
    <source>
        <dbReference type="SAM" id="Phobius"/>
    </source>
</evidence>
<keyword evidence="1" id="KW-0472">Membrane</keyword>
<reference evidence="3" key="1">
    <citation type="submission" date="2021-01" db="EMBL/GenBank/DDBJ databases">
        <title>Whole genome shotgun sequence of Sphaerisporangium rufum NBRC 109079.</title>
        <authorList>
            <person name="Komaki H."/>
            <person name="Tamura T."/>
        </authorList>
    </citation>
    <scope>NUCLEOTIDE SEQUENCE</scope>
    <source>
        <strain evidence="3">NBRC 109079</strain>
    </source>
</reference>
<gene>
    <name evidence="3" type="ORF">Sru01_25450</name>
</gene>
<accession>A0A919V176</accession>
<dbReference type="PANTHER" id="PTHR33164:SF43">
    <property type="entry name" value="HTH-TYPE TRANSCRIPTIONAL REPRESSOR YETL"/>
    <property type="match status" value="1"/>
</dbReference>
<dbReference type="InterPro" id="IPR036388">
    <property type="entry name" value="WH-like_DNA-bd_sf"/>
</dbReference>
<feature type="transmembrane region" description="Helical" evidence="1">
    <location>
        <begin position="15"/>
        <end position="34"/>
    </location>
</feature>
<sequence>MGDTYAAIMTEVPQLPPSLLGITAFLLAKVGLAGRRRMGERLRGHGIGLWDLAVLAALADFGPASQRELGERLGIDQSDLVAVMDVLVPLELVERTRDAADRRRYRVAVTPAGRATLAAATTEATGVRDEVLSALDEQERALLHALVRKAYAGLDPRAREG</sequence>
<dbReference type="Pfam" id="PF12802">
    <property type="entry name" value="MarR_2"/>
    <property type="match status" value="1"/>
</dbReference>
<dbReference type="PANTHER" id="PTHR33164">
    <property type="entry name" value="TRANSCRIPTIONAL REGULATOR, MARR FAMILY"/>
    <property type="match status" value="1"/>
</dbReference>
<dbReference type="PRINTS" id="PR00598">
    <property type="entry name" value="HTHMARR"/>
</dbReference>
<evidence type="ECO:0000313" key="4">
    <source>
        <dbReference type="Proteomes" id="UP000655287"/>
    </source>
</evidence>
<dbReference type="SMART" id="SM00347">
    <property type="entry name" value="HTH_MARR"/>
    <property type="match status" value="1"/>
</dbReference>
<protein>
    <recommendedName>
        <fullName evidence="2">HTH marR-type domain-containing protein</fullName>
    </recommendedName>
</protein>
<dbReference type="InterPro" id="IPR039422">
    <property type="entry name" value="MarR/SlyA-like"/>
</dbReference>
<dbReference type="GO" id="GO:0006950">
    <property type="term" value="P:response to stress"/>
    <property type="evidence" value="ECO:0007669"/>
    <property type="project" value="TreeGrafter"/>
</dbReference>
<dbReference type="GO" id="GO:0003700">
    <property type="term" value="F:DNA-binding transcription factor activity"/>
    <property type="evidence" value="ECO:0007669"/>
    <property type="project" value="InterPro"/>
</dbReference>
<dbReference type="EMBL" id="BOOU01000036">
    <property type="protein sequence ID" value="GII77563.1"/>
    <property type="molecule type" value="Genomic_DNA"/>
</dbReference>
<dbReference type="InterPro" id="IPR000835">
    <property type="entry name" value="HTH_MarR-typ"/>
</dbReference>
<keyword evidence="1" id="KW-0812">Transmembrane</keyword>
<comment type="caution">
    <text evidence="3">The sequence shown here is derived from an EMBL/GenBank/DDBJ whole genome shotgun (WGS) entry which is preliminary data.</text>
</comment>
<dbReference type="AlphaFoldDB" id="A0A919V176"/>
<feature type="domain" description="HTH marR-type" evidence="2">
    <location>
        <begin position="23"/>
        <end position="152"/>
    </location>
</feature>